<sequence length="222" mass="25381">MIVFSFIIVIYLMNLIIGLLGDEIKRNNDDALYYVQKAKIIAEIELFYLLPHQRRWRTWFPEVIYYSVSVEKARKYIREEIKEGKWKKDDWPEMKHKILKLLSMDDTIVNQADHNKYTKEGDITSYGFFNPPGHEDIDLIVSLGHIQDHNPKIPISSASASSTFASSSLLISSSKSELKSSINSVHQDLPRFLVHRSSNLTISSSLSSSSSECNSSLVFPLP</sequence>
<protein>
    <recommendedName>
        <fullName evidence="4">Ion transport domain-containing protein</fullName>
    </recommendedName>
</protein>
<dbReference type="EMBL" id="LLXI01002695">
    <property type="protein sequence ID" value="PKY57773.1"/>
    <property type="molecule type" value="Genomic_DNA"/>
</dbReference>
<keyword evidence="3" id="KW-1185">Reference proteome</keyword>
<keyword evidence="1" id="KW-0472">Membrane</keyword>
<keyword evidence="1" id="KW-1133">Transmembrane helix</keyword>
<feature type="transmembrane region" description="Helical" evidence="1">
    <location>
        <begin position="6"/>
        <end position="24"/>
    </location>
</feature>
<dbReference type="AlphaFoldDB" id="A0A2I1HFV3"/>
<dbReference type="VEuPathDB" id="FungiDB:RhiirA1_424627"/>
<name>A0A2I1HFV3_9GLOM</name>
<proteinExistence type="predicted"/>
<keyword evidence="1" id="KW-0812">Transmembrane</keyword>
<gene>
    <name evidence="2" type="ORF">RhiirA4_549797</name>
</gene>
<accession>A0A2I1HFV3</accession>
<evidence type="ECO:0000256" key="1">
    <source>
        <dbReference type="SAM" id="Phobius"/>
    </source>
</evidence>
<evidence type="ECO:0000313" key="2">
    <source>
        <dbReference type="EMBL" id="PKY57773.1"/>
    </source>
</evidence>
<comment type="caution">
    <text evidence="2">The sequence shown here is derived from an EMBL/GenBank/DDBJ whole genome shotgun (WGS) entry which is preliminary data.</text>
</comment>
<dbReference type="Proteomes" id="UP000234323">
    <property type="component" value="Unassembled WGS sequence"/>
</dbReference>
<organism evidence="2 3">
    <name type="scientific">Rhizophagus irregularis</name>
    <dbReference type="NCBI Taxonomy" id="588596"/>
    <lineage>
        <taxon>Eukaryota</taxon>
        <taxon>Fungi</taxon>
        <taxon>Fungi incertae sedis</taxon>
        <taxon>Mucoromycota</taxon>
        <taxon>Glomeromycotina</taxon>
        <taxon>Glomeromycetes</taxon>
        <taxon>Glomerales</taxon>
        <taxon>Glomeraceae</taxon>
        <taxon>Rhizophagus</taxon>
    </lineage>
</organism>
<evidence type="ECO:0000313" key="3">
    <source>
        <dbReference type="Proteomes" id="UP000234323"/>
    </source>
</evidence>
<reference evidence="2 3" key="1">
    <citation type="submission" date="2015-10" db="EMBL/GenBank/DDBJ databases">
        <title>Genome analyses suggest a sexual origin of heterokaryosis in a supposedly ancient asexual fungus.</title>
        <authorList>
            <person name="Ropars J."/>
            <person name="Sedzielewska K."/>
            <person name="Noel J."/>
            <person name="Charron P."/>
            <person name="Farinelli L."/>
            <person name="Marton T."/>
            <person name="Kruger M."/>
            <person name="Pelin A."/>
            <person name="Brachmann A."/>
            <person name="Corradi N."/>
        </authorList>
    </citation>
    <scope>NUCLEOTIDE SEQUENCE [LARGE SCALE GENOMIC DNA]</scope>
    <source>
        <strain evidence="2 3">A4</strain>
    </source>
</reference>
<evidence type="ECO:0008006" key="4">
    <source>
        <dbReference type="Google" id="ProtNLM"/>
    </source>
</evidence>